<dbReference type="GO" id="GO:0043495">
    <property type="term" value="F:protein-membrane adaptor activity"/>
    <property type="evidence" value="ECO:0007669"/>
    <property type="project" value="TreeGrafter"/>
</dbReference>
<gene>
    <name evidence="6" type="ORF">OH76DRAFT_1490545</name>
</gene>
<proteinExistence type="predicted"/>
<evidence type="ECO:0000256" key="3">
    <source>
        <dbReference type="ARBA" id="ARBA00022989"/>
    </source>
</evidence>
<dbReference type="PANTHER" id="PTHR12911:SF8">
    <property type="entry name" value="KLAROID PROTEIN-RELATED"/>
    <property type="match status" value="1"/>
</dbReference>
<dbReference type="GO" id="GO:0034993">
    <property type="term" value="C:meiotic nuclear membrane microtubule tethering complex"/>
    <property type="evidence" value="ECO:0007669"/>
    <property type="project" value="TreeGrafter"/>
</dbReference>
<dbReference type="Gene3D" id="2.60.120.260">
    <property type="entry name" value="Galactose-binding domain-like"/>
    <property type="match status" value="1"/>
</dbReference>
<evidence type="ECO:0000256" key="1">
    <source>
        <dbReference type="ARBA" id="ARBA00004370"/>
    </source>
</evidence>
<keyword evidence="7" id="KW-1185">Reference proteome</keyword>
<evidence type="ECO:0000256" key="4">
    <source>
        <dbReference type="ARBA" id="ARBA00023136"/>
    </source>
</evidence>
<comment type="subcellular location">
    <subcellularLocation>
        <location evidence="1">Membrane</location>
    </subcellularLocation>
</comment>
<organism evidence="6 7">
    <name type="scientific">Lentinus brumalis</name>
    <dbReference type="NCBI Taxonomy" id="2498619"/>
    <lineage>
        <taxon>Eukaryota</taxon>
        <taxon>Fungi</taxon>
        <taxon>Dikarya</taxon>
        <taxon>Basidiomycota</taxon>
        <taxon>Agaricomycotina</taxon>
        <taxon>Agaricomycetes</taxon>
        <taxon>Polyporales</taxon>
        <taxon>Polyporaceae</taxon>
        <taxon>Lentinus</taxon>
    </lineage>
</organism>
<keyword evidence="2" id="KW-0812">Transmembrane</keyword>
<feature type="domain" description="SUN" evidence="5">
    <location>
        <begin position="1"/>
        <end position="75"/>
    </location>
</feature>
<evidence type="ECO:0000259" key="5">
    <source>
        <dbReference type="Pfam" id="PF07738"/>
    </source>
</evidence>
<name>A0A371CIP9_9APHY</name>
<keyword evidence="4" id="KW-0472">Membrane</keyword>
<dbReference type="EMBL" id="KZ857583">
    <property type="protein sequence ID" value="RDX40140.1"/>
    <property type="molecule type" value="Genomic_DNA"/>
</dbReference>
<dbReference type="InterPro" id="IPR012919">
    <property type="entry name" value="SUN_dom"/>
</dbReference>
<dbReference type="OrthoDB" id="2756071at2759"/>
<protein>
    <recommendedName>
        <fullName evidence="5">SUN domain-containing protein</fullName>
    </recommendedName>
</protein>
<evidence type="ECO:0000313" key="6">
    <source>
        <dbReference type="EMBL" id="RDX40140.1"/>
    </source>
</evidence>
<dbReference type="InterPro" id="IPR045119">
    <property type="entry name" value="SUN1-5"/>
</dbReference>
<keyword evidence="3" id="KW-1133">Transmembrane helix</keyword>
<dbReference type="AlphaFoldDB" id="A0A371CIP9"/>
<evidence type="ECO:0000256" key="2">
    <source>
        <dbReference type="ARBA" id="ARBA00022692"/>
    </source>
</evidence>
<reference evidence="6 7" key="1">
    <citation type="journal article" date="2018" name="Biotechnol. Biofuels">
        <title>Integrative visual omics of the white-rot fungus Polyporus brumalis exposes the biotechnological potential of its oxidative enzymes for delignifying raw plant biomass.</title>
        <authorList>
            <person name="Miyauchi S."/>
            <person name="Rancon A."/>
            <person name="Drula E."/>
            <person name="Hage H."/>
            <person name="Chaduli D."/>
            <person name="Favel A."/>
            <person name="Grisel S."/>
            <person name="Henrissat B."/>
            <person name="Herpoel-Gimbert I."/>
            <person name="Ruiz-Duenas F.J."/>
            <person name="Chevret D."/>
            <person name="Hainaut M."/>
            <person name="Lin J."/>
            <person name="Wang M."/>
            <person name="Pangilinan J."/>
            <person name="Lipzen A."/>
            <person name="Lesage-Meessen L."/>
            <person name="Navarro D."/>
            <person name="Riley R."/>
            <person name="Grigoriev I.V."/>
            <person name="Zhou S."/>
            <person name="Raouche S."/>
            <person name="Rosso M.N."/>
        </authorList>
    </citation>
    <scope>NUCLEOTIDE SEQUENCE [LARGE SCALE GENOMIC DNA]</scope>
    <source>
        <strain evidence="6 7">BRFM 1820</strain>
    </source>
</reference>
<sequence length="412" mass="47100">MVLDEDMHSGSHWFIPDSQGQVGIKLPALIYPTHVTIDHIPREIAADIRQAPRQMVLWGLLDGAGNEQRRLAFLDKFRSSPLNLTGDAPPIAPNVTFLPLAAFESAARSVQEQHALPSDMERWADVLTVRQQCNIDMFTYGTPYAITRSCSMLLELYPGDADLATRLSREIDGAKQRSSELDGQWLQFKIMYDGYLLHLEKADREVMLKVYPELERSCEDVTTRAAALVSGNRRWARCFDLVLTEGGHQGFMETIDKRRAWTKEAFPAAIARLTEELHLLRQECARLSQETSAKWDSTFTEWFVRSGDRLPVAEFCAAILWYMDVVKQLTNSAERQKDLLGKFNGLMRFTKFNTTTLNLPGQAHVPVQDFRQAFEQFNQQWMQACRVTEMCLPLMDALKRHVTTLKATRDRI</sequence>
<evidence type="ECO:0000313" key="7">
    <source>
        <dbReference type="Proteomes" id="UP000256964"/>
    </source>
</evidence>
<dbReference type="PANTHER" id="PTHR12911">
    <property type="entry name" value="SAD1/UNC-84-LIKE PROTEIN-RELATED"/>
    <property type="match status" value="1"/>
</dbReference>
<accession>A0A371CIP9</accession>
<dbReference type="Pfam" id="PF07738">
    <property type="entry name" value="Sad1_UNC"/>
    <property type="match status" value="1"/>
</dbReference>
<dbReference type="Proteomes" id="UP000256964">
    <property type="component" value="Unassembled WGS sequence"/>
</dbReference>